<evidence type="ECO:0000256" key="1">
    <source>
        <dbReference type="ARBA" id="ARBA00004123"/>
    </source>
</evidence>
<keyword evidence="3" id="KW-0238">DNA-binding</keyword>
<dbReference type="PANTHER" id="PTHR23087">
    <property type="entry name" value="NONHISTONE CHROMOSOMAL PROTEIN HMG"/>
    <property type="match status" value="1"/>
</dbReference>
<comment type="function">
    <text evidence="5">Binds to the inner side of the nucleosomal DNA thus altering the interaction between the DNA and the histone octamer. May be involved in the process which maintains transcribable genes in a unique chromatin conformation.</text>
</comment>
<keyword evidence="4" id="KW-0539">Nucleus</keyword>
<dbReference type="GO" id="GO:0031492">
    <property type="term" value="F:nucleosomal DNA binding"/>
    <property type="evidence" value="ECO:0007669"/>
    <property type="project" value="InterPro"/>
</dbReference>
<organism evidence="9 10">
    <name type="scientific">Ursus americanus</name>
    <name type="common">American black bear</name>
    <name type="synonym">Euarctos americanus</name>
    <dbReference type="NCBI Taxonomy" id="9643"/>
    <lineage>
        <taxon>Eukaryota</taxon>
        <taxon>Metazoa</taxon>
        <taxon>Chordata</taxon>
        <taxon>Craniata</taxon>
        <taxon>Vertebrata</taxon>
        <taxon>Euteleostomi</taxon>
        <taxon>Mammalia</taxon>
        <taxon>Eutheria</taxon>
        <taxon>Laurasiatheria</taxon>
        <taxon>Carnivora</taxon>
        <taxon>Caniformia</taxon>
        <taxon>Ursidae</taxon>
        <taxon>Ursus</taxon>
    </lineage>
</organism>
<evidence type="ECO:0000256" key="7">
    <source>
        <dbReference type="ARBA" id="ARBA00042290"/>
    </source>
</evidence>
<dbReference type="SMART" id="SM00527">
    <property type="entry name" value="HMG17"/>
    <property type="match status" value="1"/>
</dbReference>
<protein>
    <recommendedName>
        <fullName evidence="6">Non-histone chromosomal protein HMG-17</fullName>
    </recommendedName>
    <alternativeName>
        <fullName evidence="7">High mobility group nucleosome-binding domain-containing protein 2</fullName>
    </alternativeName>
</protein>
<dbReference type="InterPro" id="IPR000079">
    <property type="entry name" value="HMGN_fam"/>
</dbReference>
<evidence type="ECO:0000256" key="8">
    <source>
        <dbReference type="SAM" id="MobiDB-lite"/>
    </source>
</evidence>
<dbReference type="Proteomes" id="UP000291022">
    <property type="component" value="Unassembled WGS sequence"/>
</dbReference>
<evidence type="ECO:0000256" key="5">
    <source>
        <dbReference type="ARBA" id="ARBA00037490"/>
    </source>
</evidence>
<proteinExistence type="inferred from homology"/>
<feature type="compositionally biased region" description="Basic and acidic residues" evidence="8">
    <location>
        <begin position="38"/>
        <end position="61"/>
    </location>
</feature>
<dbReference type="AlphaFoldDB" id="A0A452SKB1"/>
<sequence>EPQKKPPESYRGAEGNKAKVKAEPQRSARLSVKPAPPKTERKPEKAPAEKGGKAPRGKEVTADASRGGKKPAENRDAPTHQAQAEEGWARREDCAFLVTADF</sequence>
<dbReference type="OMA" id="WARREDC"/>
<name>A0A452SKB1_URSAM</name>
<dbReference type="GO" id="GO:0006325">
    <property type="term" value="P:chromatin organization"/>
    <property type="evidence" value="ECO:0007669"/>
    <property type="project" value="TreeGrafter"/>
</dbReference>
<evidence type="ECO:0000256" key="6">
    <source>
        <dbReference type="ARBA" id="ARBA00040304"/>
    </source>
</evidence>
<dbReference type="PANTHER" id="PTHR23087:SF13">
    <property type="entry name" value="NON-HISTONE CHROMOSOMAL PROTEIN HMG-17"/>
    <property type="match status" value="1"/>
</dbReference>
<reference evidence="10" key="1">
    <citation type="submission" date="2016-06" db="EMBL/GenBank/DDBJ databases">
        <title>De novo assembly and RNA-Seq shows season-dependent expression and editing in black bear kidneys.</title>
        <authorList>
            <person name="Korstanje R."/>
            <person name="Srivastava A."/>
            <person name="Sarsani V.K."/>
            <person name="Sheehan S.M."/>
            <person name="Seger R.L."/>
            <person name="Barter M.E."/>
            <person name="Lindqvist C."/>
            <person name="Brody L.C."/>
            <person name="Mullikin J.C."/>
        </authorList>
    </citation>
    <scope>NUCLEOTIDE SEQUENCE [LARGE SCALE GENOMIC DNA]</scope>
</reference>
<dbReference type="GO" id="GO:0005634">
    <property type="term" value="C:nucleus"/>
    <property type="evidence" value="ECO:0007669"/>
    <property type="project" value="UniProtKB-SubCell"/>
</dbReference>
<dbReference type="GO" id="GO:0000785">
    <property type="term" value="C:chromatin"/>
    <property type="evidence" value="ECO:0007669"/>
    <property type="project" value="InterPro"/>
</dbReference>
<dbReference type="PRINTS" id="PR00925">
    <property type="entry name" value="NONHISHMG17"/>
</dbReference>
<dbReference type="Pfam" id="PF01101">
    <property type="entry name" value="HMG14_17"/>
    <property type="match status" value="1"/>
</dbReference>
<dbReference type="STRING" id="9643.ENSUAMP00000032972"/>
<feature type="compositionally biased region" description="Basic and acidic residues" evidence="8">
    <location>
        <begin position="14"/>
        <end position="26"/>
    </location>
</feature>
<feature type="region of interest" description="Disordered" evidence="8">
    <location>
        <begin position="1"/>
        <end position="91"/>
    </location>
</feature>
<comment type="subcellular location">
    <subcellularLocation>
        <location evidence="1">Nucleus</location>
    </subcellularLocation>
</comment>
<evidence type="ECO:0000313" key="10">
    <source>
        <dbReference type="Proteomes" id="UP000291022"/>
    </source>
</evidence>
<comment type="similarity">
    <text evidence="2">Belongs to the HMGN family.</text>
</comment>
<accession>A0A452SKB1</accession>
<evidence type="ECO:0000256" key="3">
    <source>
        <dbReference type="ARBA" id="ARBA00023125"/>
    </source>
</evidence>
<keyword evidence="10" id="KW-1185">Reference proteome</keyword>
<evidence type="ECO:0000256" key="2">
    <source>
        <dbReference type="ARBA" id="ARBA00007696"/>
    </source>
</evidence>
<evidence type="ECO:0000256" key="4">
    <source>
        <dbReference type="ARBA" id="ARBA00023242"/>
    </source>
</evidence>
<evidence type="ECO:0000313" key="9">
    <source>
        <dbReference type="Ensembl" id="ENSUAMP00000032972.1"/>
    </source>
</evidence>
<reference evidence="9" key="2">
    <citation type="submission" date="2025-08" db="UniProtKB">
        <authorList>
            <consortium name="Ensembl"/>
        </authorList>
    </citation>
    <scope>IDENTIFICATION</scope>
</reference>
<reference evidence="9" key="3">
    <citation type="submission" date="2025-09" db="UniProtKB">
        <authorList>
            <consortium name="Ensembl"/>
        </authorList>
    </citation>
    <scope>IDENTIFICATION</scope>
</reference>
<dbReference type="Ensembl" id="ENSUAMT00000036741.1">
    <property type="protein sequence ID" value="ENSUAMP00000032972.1"/>
    <property type="gene ID" value="ENSUAMG00000025140.1"/>
</dbReference>